<dbReference type="Gene3D" id="2.30.30.60">
    <property type="match status" value="1"/>
</dbReference>
<dbReference type="SUPFAM" id="SSF50182">
    <property type="entry name" value="Sm-like ribonucleoproteins"/>
    <property type="match status" value="1"/>
</dbReference>
<dbReference type="PANTHER" id="PTHR30414">
    <property type="entry name" value="MINICONDUCTANCE MECHANOSENSITIVE CHANNEL YBDG"/>
    <property type="match status" value="1"/>
</dbReference>
<dbReference type="Pfam" id="PF00924">
    <property type="entry name" value="MS_channel_2nd"/>
    <property type="match status" value="1"/>
</dbReference>
<reference evidence="12" key="1">
    <citation type="journal article" date="2021" name="PeerJ">
        <title>Extensive microbial diversity within the chicken gut microbiome revealed by metagenomics and culture.</title>
        <authorList>
            <person name="Gilroy R."/>
            <person name="Ravi A."/>
            <person name="Getino M."/>
            <person name="Pursley I."/>
            <person name="Horton D.L."/>
            <person name="Alikhan N.F."/>
            <person name="Baker D."/>
            <person name="Gharbi K."/>
            <person name="Hall N."/>
            <person name="Watson M."/>
            <person name="Adriaenssens E.M."/>
            <person name="Foster-Nyarko E."/>
            <person name="Jarju S."/>
            <person name="Secka A."/>
            <person name="Antonio M."/>
            <person name="Oren A."/>
            <person name="Chaudhuri R.R."/>
            <person name="La Ragione R."/>
            <person name="Hildebrand F."/>
            <person name="Pallen M.J."/>
        </authorList>
    </citation>
    <scope>NUCLEOTIDE SEQUENCE</scope>
    <source>
        <strain evidence="12">CHK55-1828</strain>
    </source>
</reference>
<keyword evidence="2" id="KW-1003">Cell membrane</keyword>
<keyword evidence="6" id="KW-0346">Stress response</keyword>
<dbReference type="InterPro" id="IPR023408">
    <property type="entry name" value="MscS_beta-dom_sf"/>
</dbReference>
<dbReference type="AlphaFoldDB" id="A0A921HWT5"/>
<evidence type="ECO:0000256" key="8">
    <source>
        <dbReference type="ARBA" id="ARBA00093630"/>
    </source>
</evidence>
<dbReference type="FunFam" id="2.30.30.60:FF:000002">
    <property type="entry name" value="Mechanosensitive ion channel family protein"/>
    <property type="match status" value="1"/>
</dbReference>
<reference evidence="12" key="2">
    <citation type="submission" date="2021-09" db="EMBL/GenBank/DDBJ databases">
        <authorList>
            <person name="Gilroy R."/>
        </authorList>
    </citation>
    <scope>NUCLEOTIDE SEQUENCE</scope>
    <source>
        <strain evidence="12">CHK55-1828</strain>
    </source>
</reference>
<sequence length="418" mass="47319">MELLNNIDEILIAWGMNPQTAGWADQFIAFALVLVLAFAADFICRKVLLRAIARLVQKTKATWDDILFDRRVMVYLSHMVAPVVIYLLLPVAFAQTDSVTLNFIRRLCFIYIIFSFLFFINAFLKAAYTVYSAKESMRDRPLKGLLQTLQVSLWLIGIIVIVAELLGKSPYSLLAGLGASAAVLMLVFKDSIMGFVSGVQLSANDMLKVGDWITMPKYGADGTVIEVTLNTVKVRNWDNTITTIPPYLLVSDSFQNWRGMRESGGRRVKRSINIDMTSVRFCTPEMLEKYRKIQLLKDYIDRTEAVVEAYNAENGIDNEVLVNGRRQTNLGVFRAYLTAYLKSLPVVNKELNCMVRHLQPTDHGLPVELYFFSTIKDWIPYEGVQADVFDHVLAIIPEFGLRVFQSPSGADLQRLAEK</sequence>
<evidence type="ECO:0000256" key="9">
    <source>
        <dbReference type="ARBA" id="ARBA00093659"/>
    </source>
</evidence>
<keyword evidence="5 10" id="KW-1133">Transmembrane helix</keyword>
<evidence type="ECO:0000256" key="7">
    <source>
        <dbReference type="ARBA" id="ARBA00023136"/>
    </source>
</evidence>
<dbReference type="GO" id="GO:0008381">
    <property type="term" value="F:mechanosensitive monoatomic ion channel activity"/>
    <property type="evidence" value="ECO:0007669"/>
    <property type="project" value="InterPro"/>
</dbReference>
<evidence type="ECO:0000256" key="1">
    <source>
        <dbReference type="ARBA" id="ARBA00004429"/>
    </source>
</evidence>
<dbReference type="InterPro" id="IPR010920">
    <property type="entry name" value="LSM_dom_sf"/>
</dbReference>
<keyword evidence="3" id="KW-0997">Cell inner membrane</keyword>
<keyword evidence="4 10" id="KW-0812">Transmembrane</keyword>
<proteinExistence type="predicted"/>
<dbReference type="EMBL" id="DYVX01000013">
    <property type="protein sequence ID" value="HJF91147.1"/>
    <property type="molecule type" value="Genomic_DNA"/>
</dbReference>
<organism evidence="12 13">
    <name type="scientific">Mediterranea massiliensis</name>
    <dbReference type="NCBI Taxonomy" id="1841865"/>
    <lineage>
        <taxon>Bacteria</taxon>
        <taxon>Pseudomonadati</taxon>
        <taxon>Bacteroidota</taxon>
        <taxon>Bacteroidia</taxon>
        <taxon>Bacteroidales</taxon>
        <taxon>Bacteroidaceae</taxon>
        <taxon>Mediterranea</taxon>
    </lineage>
</organism>
<evidence type="ECO:0000256" key="6">
    <source>
        <dbReference type="ARBA" id="ARBA00023016"/>
    </source>
</evidence>
<dbReference type="InterPro" id="IPR030192">
    <property type="entry name" value="YbdG"/>
</dbReference>
<dbReference type="InterPro" id="IPR006685">
    <property type="entry name" value="MscS_channel_2nd"/>
</dbReference>
<dbReference type="GO" id="GO:0071470">
    <property type="term" value="P:cellular response to osmotic stress"/>
    <property type="evidence" value="ECO:0007669"/>
    <property type="project" value="InterPro"/>
</dbReference>
<feature type="domain" description="Mechanosensitive ion channel MscS" evidence="11">
    <location>
        <begin position="190"/>
        <end position="258"/>
    </location>
</feature>
<evidence type="ECO:0000259" key="11">
    <source>
        <dbReference type="Pfam" id="PF00924"/>
    </source>
</evidence>
<evidence type="ECO:0000256" key="4">
    <source>
        <dbReference type="ARBA" id="ARBA00022692"/>
    </source>
</evidence>
<evidence type="ECO:0000313" key="13">
    <source>
        <dbReference type="Proteomes" id="UP000717835"/>
    </source>
</evidence>
<dbReference type="Proteomes" id="UP000717835">
    <property type="component" value="Unassembled WGS sequence"/>
</dbReference>
<keyword evidence="7 10" id="KW-0472">Membrane</keyword>
<comment type="subcellular location">
    <subcellularLocation>
        <location evidence="1">Cell inner membrane</location>
        <topology evidence="1">Multi-pass membrane protein</topology>
    </subcellularLocation>
</comment>
<feature type="transmembrane region" description="Helical" evidence="10">
    <location>
        <begin position="72"/>
        <end position="91"/>
    </location>
</feature>
<feature type="transmembrane region" description="Helical" evidence="10">
    <location>
        <begin position="26"/>
        <end position="44"/>
    </location>
</feature>
<evidence type="ECO:0000313" key="12">
    <source>
        <dbReference type="EMBL" id="HJF91147.1"/>
    </source>
</evidence>
<feature type="transmembrane region" description="Helical" evidence="10">
    <location>
        <begin position="103"/>
        <end position="124"/>
    </location>
</feature>
<comment type="caution">
    <text evidence="12">The sequence shown here is derived from an EMBL/GenBank/DDBJ whole genome shotgun (WGS) entry which is preliminary data.</text>
</comment>
<evidence type="ECO:0000256" key="10">
    <source>
        <dbReference type="SAM" id="Phobius"/>
    </source>
</evidence>
<name>A0A921HWT5_9BACT</name>
<dbReference type="PANTHER" id="PTHR30414:SF0">
    <property type="entry name" value="MINICONDUCTANCE MECHANOSENSITIVE CHANNEL YBDG"/>
    <property type="match status" value="1"/>
</dbReference>
<dbReference type="Gene3D" id="1.10.287.1260">
    <property type="match status" value="1"/>
</dbReference>
<evidence type="ECO:0000256" key="2">
    <source>
        <dbReference type="ARBA" id="ARBA00022475"/>
    </source>
</evidence>
<accession>A0A921HWT5</accession>
<dbReference type="RefSeq" id="WP_022020046.1">
    <property type="nucleotide sequence ID" value="NZ_DYVX01000013.1"/>
</dbReference>
<feature type="transmembrane region" description="Helical" evidence="10">
    <location>
        <begin position="169"/>
        <end position="188"/>
    </location>
</feature>
<protein>
    <recommendedName>
        <fullName evidence="8">Mechanosensing system component YbdG</fullName>
    </recommendedName>
    <alternativeName>
        <fullName evidence="9">Mechanosensitive channel homolog YbdG</fullName>
    </alternativeName>
</protein>
<gene>
    <name evidence="12" type="ORF">K8W02_01975</name>
</gene>
<evidence type="ECO:0000256" key="5">
    <source>
        <dbReference type="ARBA" id="ARBA00022989"/>
    </source>
</evidence>
<feature type="transmembrane region" description="Helical" evidence="10">
    <location>
        <begin position="145"/>
        <end position="163"/>
    </location>
</feature>
<dbReference type="GO" id="GO:0005886">
    <property type="term" value="C:plasma membrane"/>
    <property type="evidence" value="ECO:0007669"/>
    <property type="project" value="UniProtKB-SubCell"/>
</dbReference>
<evidence type="ECO:0000256" key="3">
    <source>
        <dbReference type="ARBA" id="ARBA00022519"/>
    </source>
</evidence>